<feature type="compositionally biased region" description="Pro residues" evidence="1">
    <location>
        <begin position="67"/>
        <end position="76"/>
    </location>
</feature>
<feature type="compositionally biased region" description="Low complexity" evidence="1">
    <location>
        <begin position="714"/>
        <end position="731"/>
    </location>
</feature>
<feature type="region of interest" description="Disordered" evidence="1">
    <location>
        <begin position="438"/>
        <end position="658"/>
    </location>
</feature>
<feature type="compositionally biased region" description="Polar residues" evidence="1">
    <location>
        <begin position="506"/>
        <end position="521"/>
    </location>
</feature>
<gene>
    <name evidence="2" type="ORF">EST38_g7434</name>
</gene>
<feature type="compositionally biased region" description="Polar residues" evidence="1">
    <location>
        <begin position="334"/>
        <end position="353"/>
    </location>
</feature>
<protein>
    <submittedName>
        <fullName evidence="2">Uncharacterized protein</fullName>
    </submittedName>
</protein>
<organism evidence="2 3">
    <name type="scientific">Candolleomyces aberdarensis</name>
    <dbReference type="NCBI Taxonomy" id="2316362"/>
    <lineage>
        <taxon>Eukaryota</taxon>
        <taxon>Fungi</taxon>
        <taxon>Dikarya</taxon>
        <taxon>Basidiomycota</taxon>
        <taxon>Agaricomycotina</taxon>
        <taxon>Agaricomycetes</taxon>
        <taxon>Agaricomycetidae</taxon>
        <taxon>Agaricales</taxon>
        <taxon>Agaricineae</taxon>
        <taxon>Psathyrellaceae</taxon>
        <taxon>Candolleomyces</taxon>
    </lineage>
</organism>
<feature type="compositionally biased region" description="Basic and acidic residues" evidence="1">
    <location>
        <begin position="389"/>
        <end position="403"/>
    </location>
</feature>
<feature type="region of interest" description="Disordered" evidence="1">
    <location>
        <begin position="881"/>
        <end position="901"/>
    </location>
</feature>
<feature type="compositionally biased region" description="Polar residues" evidence="1">
    <location>
        <begin position="77"/>
        <end position="90"/>
    </location>
</feature>
<reference evidence="2 3" key="1">
    <citation type="submission" date="2019-01" db="EMBL/GenBank/DDBJ databases">
        <title>Draft genome sequence of Psathyrella aberdarensis IHI B618.</title>
        <authorList>
            <person name="Buettner E."/>
            <person name="Kellner H."/>
        </authorList>
    </citation>
    <scope>NUCLEOTIDE SEQUENCE [LARGE SCALE GENOMIC DNA]</scope>
    <source>
        <strain evidence="2 3">IHI B618</strain>
    </source>
</reference>
<dbReference type="OrthoDB" id="3047599at2759"/>
<feature type="compositionally biased region" description="Acidic residues" evidence="1">
    <location>
        <begin position="553"/>
        <end position="565"/>
    </location>
</feature>
<dbReference type="EMBL" id="SDEE01000267">
    <property type="protein sequence ID" value="RXW18421.1"/>
    <property type="molecule type" value="Genomic_DNA"/>
</dbReference>
<feature type="compositionally biased region" description="Low complexity" evidence="1">
    <location>
        <begin position="592"/>
        <end position="649"/>
    </location>
</feature>
<feature type="compositionally biased region" description="Basic and acidic residues" evidence="1">
    <location>
        <begin position="309"/>
        <end position="325"/>
    </location>
</feature>
<feature type="region of interest" description="Disordered" evidence="1">
    <location>
        <begin position="836"/>
        <end position="864"/>
    </location>
</feature>
<feature type="region of interest" description="Disordered" evidence="1">
    <location>
        <begin position="675"/>
        <end position="731"/>
    </location>
</feature>
<accession>A0A4Q2DH53</accession>
<feature type="compositionally biased region" description="Polar residues" evidence="1">
    <location>
        <begin position="29"/>
        <end position="38"/>
    </location>
</feature>
<feature type="region of interest" description="Disordered" evidence="1">
    <location>
        <begin position="371"/>
        <end position="424"/>
    </location>
</feature>
<evidence type="ECO:0000313" key="2">
    <source>
        <dbReference type="EMBL" id="RXW18421.1"/>
    </source>
</evidence>
<feature type="compositionally biased region" description="Low complexity" evidence="1">
    <location>
        <begin position="681"/>
        <end position="695"/>
    </location>
</feature>
<feature type="compositionally biased region" description="Polar residues" evidence="1">
    <location>
        <begin position="464"/>
        <end position="474"/>
    </location>
</feature>
<feature type="compositionally biased region" description="Low complexity" evidence="1">
    <location>
        <begin position="113"/>
        <end position="126"/>
    </location>
</feature>
<name>A0A4Q2DH53_9AGAR</name>
<dbReference type="AlphaFoldDB" id="A0A4Q2DH53"/>
<proteinExistence type="predicted"/>
<evidence type="ECO:0000313" key="3">
    <source>
        <dbReference type="Proteomes" id="UP000290288"/>
    </source>
</evidence>
<feature type="compositionally biased region" description="Low complexity" evidence="1">
    <location>
        <begin position="91"/>
        <end position="104"/>
    </location>
</feature>
<sequence length="954" mass="99065">MDYSPTQPTVVEDDIEQPPSPSPEASSSRVLSTPSIPQSDKGKSRDEDIDSSLDQEPLNLEAERPSTPYPTLPEQPAPSSSTHDQSDPQNTIIEPTPTATPTEASEPDPGLRQAPASSQPSAAPPSRHFPPPGTLVVVQGIVHTTDVSRSQSSSSGPEGDHGSTRARGPLDMFRRSRPPSSSNPHLPESDPANDLPPPPPAADNSSRSNSSISPGSIDVLGTLLSVAAAATAASLLTGSSEPILASGLAPPGTGSEQQQEPHLQPQPQPQQHHEEQGAGVGVGGDDSIYARRRRPTEYPPSPDNYATTRAERMRQAWSTIRERLGLRPNPPASQPSLGSNGNTQTGDLTNAPVTDTRELMLAEMARAFNIGLGLNGLGGSPNSSSTADEQQRQQDTGSEHAAAEGEASASSSPSQMLPPEGSFDRFLVDLQADLRVALTREDDREEEVVGSQGRQGVQDEHHQTSPIAQDSSTELPPPLVPIDAGESQDTMSGPPPPLEDSRSDDSTTTVERLPSRASSVTELLNLLNNEEAEDRTNDPDLDDMPSLQSLSDSESEMGDDDDEDLHTDFRGQDLDDLFSSLPLPTPSPPPRSNLRSTTTAAPAVPSASNATTSENLGASTSASSSTRNNNTGPSNATASSSTSANATGNTGIGSGRMDASGRINWWRLYRFPAITSSPRNSASGPPSTTPSAGSPFRPADETSTPTSVPANPMEAGGATSSATATGTEGVSATPAPFLPTFLPPPVGQTVVPVIVVGLQSVAANLNFGGAGPAAGAAGLGGGAPPPVPGHQHHDEEDLAGLGSGFGGMGMGGREPENGRYAMGMDEEDDHDIFGLGERSGSTEGTTGASGYNDEHDDGGRDSTRGWHSRAANAFRNLRPGAAGAHATTGRGVGDNGARGSRTMPRHNHANATPLPFNAPGSRTFLIYVIGGYYPPDHNIVTGGPESFESFEALL</sequence>
<feature type="compositionally biased region" description="Low complexity" evidence="1">
    <location>
        <begin position="202"/>
        <end position="217"/>
    </location>
</feature>
<feature type="compositionally biased region" description="Low complexity" evidence="1">
    <location>
        <begin position="256"/>
        <end position="265"/>
    </location>
</feature>
<evidence type="ECO:0000256" key="1">
    <source>
        <dbReference type="SAM" id="MobiDB-lite"/>
    </source>
</evidence>
<comment type="caution">
    <text evidence="2">The sequence shown here is derived from an EMBL/GenBank/DDBJ whole genome shotgun (WGS) entry which is preliminary data.</text>
</comment>
<dbReference type="Proteomes" id="UP000290288">
    <property type="component" value="Unassembled WGS sequence"/>
</dbReference>
<feature type="region of interest" description="Disordered" evidence="1">
    <location>
        <begin position="1"/>
        <end position="217"/>
    </location>
</feature>
<keyword evidence="3" id="KW-1185">Reference proteome</keyword>
<feature type="region of interest" description="Disordered" evidence="1">
    <location>
        <begin position="238"/>
        <end position="355"/>
    </location>
</feature>
<feature type="compositionally biased region" description="Low complexity" evidence="1">
    <location>
        <begin position="178"/>
        <end position="193"/>
    </location>
</feature>
<feature type="compositionally biased region" description="Low complexity" evidence="1">
    <location>
        <begin position="836"/>
        <end position="850"/>
    </location>
</feature>
<dbReference type="STRING" id="2316362.A0A4Q2DH53"/>